<dbReference type="AlphaFoldDB" id="K3W9G3"/>
<sequence length="444" mass="47582">MRSFFQPLLRSTRARRAAVLAGAAPFAYEIREKLRAPDAIVNEKVLFPIADKQRVEKRWTMASASNTSINRIRISTPGITYVSVSDSDATLEPNGTDHQVGAIRVSADKDELLDCIEVVPFASNGLEVRFKKDAPEMSGHLLTELVLAHAVQVNELEASGGGIVVVQDDVLVSDCAHAQLQIQLKGAGELFVASPCLALNVKRVVLSVSGSGKLHFDTSSVVAADDVLLQVAGTGQISTFAKRIHAPLVKSSIAGAGHVSTFSDDLSTRKLKSSVAGYGKVMHVGRGLADTQRINITGSGEVVSRQIESDNATMRVFGLGEATIDVKDALEATCKGSGVVRYVNAPPKSITTSSISLERERAAVKRANDEAALPKSTLPPRREDAFDDISVNFDPKSACGRDSFDVFSAIDAFKSAISGKRDCEIHFHTDAKDESASDTKSYRK</sequence>
<dbReference type="InParanoid" id="K3W9G3"/>
<evidence type="ECO:0000313" key="3">
    <source>
        <dbReference type="Proteomes" id="UP000019132"/>
    </source>
</evidence>
<feature type="domain" description="Putative auto-transporter adhesin head GIN" evidence="1">
    <location>
        <begin position="263"/>
        <end position="346"/>
    </location>
</feature>
<evidence type="ECO:0000259" key="1">
    <source>
        <dbReference type="Pfam" id="PF10988"/>
    </source>
</evidence>
<protein>
    <recommendedName>
        <fullName evidence="1">Putative auto-transporter adhesin head GIN domain-containing protein</fullName>
    </recommendedName>
</protein>
<organism evidence="2 3">
    <name type="scientific">Globisporangium ultimum (strain ATCC 200006 / CBS 805.95 / DAOM BR144)</name>
    <name type="common">Pythium ultimum</name>
    <dbReference type="NCBI Taxonomy" id="431595"/>
    <lineage>
        <taxon>Eukaryota</taxon>
        <taxon>Sar</taxon>
        <taxon>Stramenopiles</taxon>
        <taxon>Oomycota</taxon>
        <taxon>Peronosporomycetes</taxon>
        <taxon>Pythiales</taxon>
        <taxon>Pythiaceae</taxon>
        <taxon>Globisporangium</taxon>
    </lineage>
</organism>
<dbReference type="OMA" id="YANIEAS"/>
<evidence type="ECO:0000313" key="2">
    <source>
        <dbReference type="EnsemblProtists" id="PYU1_T001604"/>
    </source>
</evidence>
<proteinExistence type="predicted"/>
<dbReference type="eggNOG" id="ENOG502RWEM">
    <property type="taxonomic scope" value="Eukaryota"/>
</dbReference>
<dbReference type="Proteomes" id="UP000019132">
    <property type="component" value="Unassembled WGS sequence"/>
</dbReference>
<dbReference type="InterPro" id="IPR021255">
    <property type="entry name" value="DUF2807"/>
</dbReference>
<reference evidence="3" key="1">
    <citation type="journal article" date="2010" name="Genome Biol.">
        <title>Genome sequence of the necrotrophic plant pathogen Pythium ultimum reveals original pathogenicity mechanisms and effector repertoire.</title>
        <authorList>
            <person name="Levesque C.A."/>
            <person name="Brouwer H."/>
            <person name="Cano L."/>
            <person name="Hamilton J.P."/>
            <person name="Holt C."/>
            <person name="Huitema E."/>
            <person name="Raffaele S."/>
            <person name="Robideau G.P."/>
            <person name="Thines M."/>
            <person name="Win J."/>
            <person name="Zerillo M.M."/>
            <person name="Beakes G.W."/>
            <person name="Boore J.L."/>
            <person name="Busam D."/>
            <person name="Dumas B."/>
            <person name="Ferriera S."/>
            <person name="Fuerstenberg S.I."/>
            <person name="Gachon C.M."/>
            <person name="Gaulin E."/>
            <person name="Govers F."/>
            <person name="Grenville-Briggs L."/>
            <person name="Horner N."/>
            <person name="Hostetler J."/>
            <person name="Jiang R.H."/>
            <person name="Johnson J."/>
            <person name="Krajaejun T."/>
            <person name="Lin H."/>
            <person name="Meijer H.J."/>
            <person name="Moore B."/>
            <person name="Morris P."/>
            <person name="Phuntmart V."/>
            <person name="Puiu D."/>
            <person name="Shetty J."/>
            <person name="Stajich J.E."/>
            <person name="Tripathy S."/>
            <person name="Wawra S."/>
            <person name="van West P."/>
            <person name="Whitty B.R."/>
            <person name="Coutinho P.M."/>
            <person name="Henrissat B."/>
            <person name="Martin F."/>
            <person name="Thomas P.D."/>
            <person name="Tyler B.M."/>
            <person name="De Vries R.P."/>
            <person name="Kamoun S."/>
            <person name="Yandell M."/>
            <person name="Tisserat N."/>
            <person name="Buell C.R."/>
        </authorList>
    </citation>
    <scope>NUCLEOTIDE SEQUENCE</scope>
    <source>
        <strain evidence="3">DAOM:BR144</strain>
    </source>
</reference>
<name>K3W9G3_GLOUD</name>
<dbReference type="Gene3D" id="2.160.20.120">
    <property type="match status" value="2"/>
</dbReference>
<dbReference type="PANTHER" id="PTHR39200:SF1">
    <property type="entry name" value="AUTO-TRANSPORTER ADHESIN HEAD GIN DOMAIN-CONTAINING PROTEIN-RELATED"/>
    <property type="match status" value="1"/>
</dbReference>
<accession>K3W9G3</accession>
<keyword evidence="3" id="KW-1185">Reference proteome</keyword>
<dbReference type="VEuPathDB" id="FungiDB:PYU1_G001604"/>
<dbReference type="PANTHER" id="PTHR39200">
    <property type="entry name" value="HYPOTHETICAL EXPORTED PROTEIN"/>
    <property type="match status" value="1"/>
</dbReference>
<reference evidence="2" key="3">
    <citation type="submission" date="2015-02" db="UniProtKB">
        <authorList>
            <consortium name="EnsemblProtists"/>
        </authorList>
    </citation>
    <scope>IDENTIFICATION</scope>
    <source>
        <strain evidence="2">DAOM BR144</strain>
    </source>
</reference>
<dbReference type="Pfam" id="PF10988">
    <property type="entry name" value="DUF2807"/>
    <property type="match status" value="1"/>
</dbReference>
<reference evidence="3" key="2">
    <citation type="submission" date="2010-04" db="EMBL/GenBank/DDBJ databases">
        <authorList>
            <person name="Buell R."/>
            <person name="Hamilton J."/>
            <person name="Hostetler J."/>
        </authorList>
    </citation>
    <scope>NUCLEOTIDE SEQUENCE [LARGE SCALE GENOMIC DNA]</scope>
    <source>
        <strain evidence="3">DAOM:BR144</strain>
    </source>
</reference>
<dbReference type="EMBL" id="GL376626">
    <property type="status" value="NOT_ANNOTATED_CDS"/>
    <property type="molecule type" value="Genomic_DNA"/>
</dbReference>
<dbReference type="HOGENOM" id="CLU_617506_0_0_1"/>
<dbReference type="EnsemblProtists" id="PYU1_T001604">
    <property type="protein sequence ID" value="PYU1_T001604"/>
    <property type="gene ID" value="PYU1_G001604"/>
</dbReference>